<dbReference type="Pfam" id="PF00034">
    <property type="entry name" value="Cytochrom_C"/>
    <property type="match status" value="2"/>
</dbReference>
<dbReference type="Proteomes" id="UP000635142">
    <property type="component" value="Unassembled WGS sequence"/>
</dbReference>
<dbReference type="GO" id="GO:0020037">
    <property type="term" value="F:heme binding"/>
    <property type="evidence" value="ECO:0007669"/>
    <property type="project" value="InterPro"/>
</dbReference>
<protein>
    <submittedName>
        <fullName evidence="9">C-type cytochrome</fullName>
    </submittedName>
</protein>
<gene>
    <name evidence="9" type="ORF">H9Q16_19655</name>
</gene>
<evidence type="ECO:0000256" key="4">
    <source>
        <dbReference type="ARBA" id="ARBA00022982"/>
    </source>
</evidence>
<dbReference type="GO" id="GO:0046872">
    <property type="term" value="F:metal ion binding"/>
    <property type="evidence" value="ECO:0007669"/>
    <property type="project" value="UniProtKB-KW"/>
</dbReference>
<dbReference type="GO" id="GO:0009055">
    <property type="term" value="F:electron transfer activity"/>
    <property type="evidence" value="ECO:0007669"/>
    <property type="project" value="InterPro"/>
</dbReference>
<dbReference type="PRINTS" id="PR00604">
    <property type="entry name" value="CYTCHRMECIAB"/>
</dbReference>
<dbReference type="SUPFAM" id="SSF46626">
    <property type="entry name" value="Cytochrome c"/>
    <property type="match status" value="2"/>
</dbReference>
<dbReference type="InterPro" id="IPR002327">
    <property type="entry name" value="Cyt_c_1A/1B"/>
</dbReference>
<feature type="chain" id="PRO_5037310817" evidence="7">
    <location>
        <begin position="26"/>
        <end position="228"/>
    </location>
</feature>
<evidence type="ECO:0000259" key="8">
    <source>
        <dbReference type="PROSITE" id="PS51007"/>
    </source>
</evidence>
<evidence type="ECO:0000313" key="9">
    <source>
        <dbReference type="EMBL" id="MBD3666161.1"/>
    </source>
</evidence>
<name>A0A927HGM8_9RHOB</name>
<dbReference type="RefSeq" id="WP_191077194.1">
    <property type="nucleotide sequence ID" value="NZ_JACTAG010000004.1"/>
</dbReference>
<dbReference type="AlphaFoldDB" id="A0A927HGM8"/>
<keyword evidence="2 6" id="KW-0349">Heme</keyword>
<keyword evidence="5 6" id="KW-0408">Iron</keyword>
<keyword evidence="4" id="KW-0249">Electron transport</keyword>
<keyword evidence="1" id="KW-0813">Transport</keyword>
<dbReference type="InterPro" id="IPR036909">
    <property type="entry name" value="Cyt_c-like_dom_sf"/>
</dbReference>
<evidence type="ECO:0000256" key="3">
    <source>
        <dbReference type="ARBA" id="ARBA00022723"/>
    </source>
</evidence>
<keyword evidence="3 6" id="KW-0479">Metal-binding</keyword>
<keyword evidence="10" id="KW-1185">Reference proteome</keyword>
<dbReference type="EMBL" id="JACTAG010000004">
    <property type="protein sequence ID" value="MBD3666161.1"/>
    <property type="molecule type" value="Genomic_DNA"/>
</dbReference>
<feature type="signal peptide" evidence="7">
    <location>
        <begin position="1"/>
        <end position="25"/>
    </location>
</feature>
<comment type="caution">
    <text evidence="9">The sequence shown here is derived from an EMBL/GenBank/DDBJ whole genome shotgun (WGS) entry which is preliminary data.</text>
</comment>
<reference evidence="9" key="1">
    <citation type="submission" date="2020-08" db="EMBL/GenBank/DDBJ databases">
        <title>Sulfitobacter aestuariivivens sp. nov., isolated from a tidal flat.</title>
        <authorList>
            <person name="Park S."/>
            <person name="Yoon J.-H."/>
        </authorList>
    </citation>
    <scope>NUCLEOTIDE SEQUENCE</scope>
    <source>
        <strain evidence="9">TSTF-M16</strain>
    </source>
</reference>
<dbReference type="PANTHER" id="PTHR11961">
    <property type="entry name" value="CYTOCHROME C"/>
    <property type="match status" value="1"/>
</dbReference>
<evidence type="ECO:0000256" key="7">
    <source>
        <dbReference type="SAM" id="SignalP"/>
    </source>
</evidence>
<feature type="domain" description="Cytochrome c" evidence="8">
    <location>
        <begin position="151"/>
        <end position="227"/>
    </location>
</feature>
<feature type="domain" description="Cytochrome c" evidence="8">
    <location>
        <begin position="25"/>
        <end position="128"/>
    </location>
</feature>
<evidence type="ECO:0000256" key="6">
    <source>
        <dbReference type="PROSITE-ProRule" id="PRU00433"/>
    </source>
</evidence>
<evidence type="ECO:0000256" key="5">
    <source>
        <dbReference type="ARBA" id="ARBA00023004"/>
    </source>
</evidence>
<keyword evidence="7" id="KW-0732">Signal</keyword>
<evidence type="ECO:0000313" key="10">
    <source>
        <dbReference type="Proteomes" id="UP000635142"/>
    </source>
</evidence>
<accession>A0A927HGM8</accession>
<evidence type="ECO:0000256" key="1">
    <source>
        <dbReference type="ARBA" id="ARBA00022448"/>
    </source>
</evidence>
<proteinExistence type="predicted"/>
<organism evidence="9 10">
    <name type="scientific">Sulfitobacter aestuariivivens</name>
    <dbReference type="NCBI Taxonomy" id="2766981"/>
    <lineage>
        <taxon>Bacteria</taxon>
        <taxon>Pseudomonadati</taxon>
        <taxon>Pseudomonadota</taxon>
        <taxon>Alphaproteobacteria</taxon>
        <taxon>Rhodobacterales</taxon>
        <taxon>Roseobacteraceae</taxon>
        <taxon>Sulfitobacter</taxon>
    </lineage>
</organism>
<dbReference type="PROSITE" id="PS51007">
    <property type="entry name" value="CYTC"/>
    <property type="match status" value="2"/>
</dbReference>
<dbReference type="InterPro" id="IPR009056">
    <property type="entry name" value="Cyt_c-like_dom"/>
</dbReference>
<sequence>MRALRFSLSLILAALATATFGQVTGDPEHGQQVWKKCAICHMMGPDARHRVGPVLNNIMSARAGGKTDYRYSKAMTAAGQDGLHWTEDTLDGFLQAPKSMVPRTKMSFRGLKSAGDRADVIAYIGLFSGGAMAAQIDDGFAVSADILAIEGDLEYGEYLSSECTTCHQADGNDDGIPAIVGWETEDFVTAMHAYKEKHRDHPVMQMITGRLANDEIAALAAYFKGLGD</sequence>
<dbReference type="Gene3D" id="1.10.760.10">
    <property type="entry name" value="Cytochrome c-like domain"/>
    <property type="match status" value="2"/>
</dbReference>
<evidence type="ECO:0000256" key="2">
    <source>
        <dbReference type="ARBA" id="ARBA00022617"/>
    </source>
</evidence>